<dbReference type="GO" id="GO:0022857">
    <property type="term" value="F:transmembrane transporter activity"/>
    <property type="evidence" value="ECO:0007669"/>
    <property type="project" value="UniProtKB-UniRule"/>
</dbReference>
<evidence type="ECO:0000256" key="1">
    <source>
        <dbReference type="ARBA" id="ARBA00004429"/>
    </source>
</evidence>
<evidence type="ECO:0000256" key="6">
    <source>
        <dbReference type="ARBA" id="ARBA00023136"/>
    </source>
</evidence>
<evidence type="ECO:0000313" key="9">
    <source>
        <dbReference type="EMBL" id="SDL28447.1"/>
    </source>
</evidence>
<feature type="transmembrane region" description="Helical" evidence="7">
    <location>
        <begin position="332"/>
        <end position="351"/>
    </location>
</feature>
<keyword evidence="10" id="KW-1185">Reference proteome</keyword>
<evidence type="ECO:0000256" key="3">
    <source>
        <dbReference type="ARBA" id="ARBA00022519"/>
    </source>
</evidence>
<keyword evidence="2" id="KW-1003">Cell membrane</keyword>
<dbReference type="Pfam" id="PF06808">
    <property type="entry name" value="DctM"/>
    <property type="match status" value="1"/>
</dbReference>
<feature type="transmembrane region" description="Helical" evidence="7">
    <location>
        <begin position="214"/>
        <end position="234"/>
    </location>
</feature>
<keyword evidence="4 7" id="KW-0812">Transmembrane</keyword>
<dbReference type="Proteomes" id="UP000199107">
    <property type="component" value="Unassembled WGS sequence"/>
</dbReference>
<name>A0A1G9ITB9_9GAMM</name>
<protein>
    <recommendedName>
        <fullName evidence="7">TRAP transporter large permease protein</fullName>
    </recommendedName>
</protein>
<dbReference type="PIRSF" id="PIRSF006066">
    <property type="entry name" value="HI0050"/>
    <property type="match status" value="1"/>
</dbReference>
<feature type="transmembrane region" description="Helical" evidence="7">
    <location>
        <begin position="169"/>
        <end position="193"/>
    </location>
</feature>
<dbReference type="GO" id="GO:0005886">
    <property type="term" value="C:plasma membrane"/>
    <property type="evidence" value="ECO:0007669"/>
    <property type="project" value="UniProtKB-SubCell"/>
</dbReference>
<feature type="transmembrane region" description="Helical" evidence="7">
    <location>
        <begin position="357"/>
        <end position="383"/>
    </location>
</feature>
<feature type="transmembrane region" description="Helical" evidence="7">
    <location>
        <begin position="395"/>
        <end position="419"/>
    </location>
</feature>
<organism evidence="9 10">
    <name type="scientific">Franzmannia pantelleriensis</name>
    <dbReference type="NCBI Taxonomy" id="48727"/>
    <lineage>
        <taxon>Bacteria</taxon>
        <taxon>Pseudomonadati</taxon>
        <taxon>Pseudomonadota</taxon>
        <taxon>Gammaproteobacteria</taxon>
        <taxon>Oceanospirillales</taxon>
        <taxon>Halomonadaceae</taxon>
        <taxon>Franzmannia</taxon>
    </lineage>
</organism>
<dbReference type="EMBL" id="FNGH01000003">
    <property type="protein sequence ID" value="SDL28447.1"/>
    <property type="molecule type" value="Genomic_DNA"/>
</dbReference>
<dbReference type="STRING" id="48727.SAMN05192555_103274"/>
<dbReference type="NCBIfam" id="TIGR00786">
    <property type="entry name" value="dctM"/>
    <property type="match status" value="1"/>
</dbReference>
<dbReference type="RefSeq" id="WP_089657536.1">
    <property type="nucleotide sequence ID" value="NZ_FNGH01000003.1"/>
</dbReference>
<keyword evidence="5 7" id="KW-1133">Transmembrane helix</keyword>
<feature type="transmembrane region" description="Helical" evidence="7">
    <location>
        <begin position="6"/>
        <end position="34"/>
    </location>
</feature>
<feature type="domain" description="TRAP C4-dicarboxylate transport system permease DctM subunit" evidence="8">
    <location>
        <begin position="7"/>
        <end position="414"/>
    </location>
</feature>
<gene>
    <name evidence="9" type="ORF">SAMN05192555_103274</name>
</gene>
<dbReference type="InterPro" id="IPR010656">
    <property type="entry name" value="DctM"/>
</dbReference>
<evidence type="ECO:0000256" key="2">
    <source>
        <dbReference type="ARBA" id="ARBA00022475"/>
    </source>
</evidence>
<evidence type="ECO:0000256" key="4">
    <source>
        <dbReference type="ARBA" id="ARBA00022692"/>
    </source>
</evidence>
<feature type="transmembrane region" description="Helical" evidence="7">
    <location>
        <begin position="240"/>
        <end position="258"/>
    </location>
</feature>
<keyword evidence="6 7" id="KW-0472">Membrane</keyword>
<evidence type="ECO:0000256" key="7">
    <source>
        <dbReference type="RuleBase" id="RU369079"/>
    </source>
</evidence>
<dbReference type="OrthoDB" id="9796052at2"/>
<comment type="function">
    <text evidence="7">Part of the tripartite ATP-independent periplasmic (TRAP) transport system.</text>
</comment>
<keyword evidence="3 7" id="KW-0997">Cell inner membrane</keyword>
<proteinExistence type="inferred from homology"/>
<comment type="subcellular location">
    <subcellularLocation>
        <location evidence="1 7">Cell inner membrane</location>
        <topology evidence="1 7">Multi-pass membrane protein</topology>
    </subcellularLocation>
</comment>
<comment type="subunit">
    <text evidence="7">The complex comprises the extracytoplasmic solute receptor protein and the two transmembrane proteins.</text>
</comment>
<reference evidence="10" key="1">
    <citation type="submission" date="2016-10" db="EMBL/GenBank/DDBJ databases">
        <authorList>
            <person name="Varghese N."/>
            <person name="Submissions S."/>
        </authorList>
    </citation>
    <scope>NUCLEOTIDE SEQUENCE [LARGE SCALE GENOMIC DNA]</scope>
    <source>
        <strain evidence="10">AAP</strain>
    </source>
</reference>
<evidence type="ECO:0000259" key="8">
    <source>
        <dbReference type="Pfam" id="PF06808"/>
    </source>
</evidence>
<evidence type="ECO:0000256" key="5">
    <source>
        <dbReference type="ARBA" id="ARBA00022989"/>
    </source>
</evidence>
<evidence type="ECO:0000313" key="10">
    <source>
        <dbReference type="Proteomes" id="UP000199107"/>
    </source>
</evidence>
<accession>A0A1G9ITB9</accession>
<feature type="transmembrane region" description="Helical" evidence="7">
    <location>
        <begin position="298"/>
        <end position="325"/>
    </location>
</feature>
<feature type="transmembrane region" description="Helical" evidence="7">
    <location>
        <begin position="270"/>
        <end position="292"/>
    </location>
</feature>
<keyword evidence="7" id="KW-0813">Transport</keyword>
<dbReference type="AlphaFoldDB" id="A0A1G9ITB9"/>
<sequence length="426" mass="44405">MEVLVLFGVFLLLLVIGLPIAFSLGLASLTYLLLEGISLTIVPQRMYAGIDTFVLLCIPGFVLAGNLMNVGNITEHIVRFANALLGHIRGGLGLANVGGSMIFGGISGTAVADSASIGSVMIPGMARSGYDKPFAAAVTAASSTVGPIIPPSVPMIIAGSLSGVSVGRMFLAGAIPGLLLGLAMMITVYVLAVRRGYPKGERATLLELLREGRTAFWALLMTVIILYGIIGGFFTPTEASIVASLYALVVGMFVYKGLSWRKLPGILSDTVLTSSALLLLVGVANLFGWILTSEQVPQMIAALILSISENPIIVILILNLILLFVGAFMETIAALIILFPALLGVATGVGVDPVHFAVIAVLNLMIGLTTPPVGVCLFVVAGIGKLPMLKVARAIVPFLICNIGVLLLVSFVPAVSLWLPTLIMGE</sequence>
<comment type="similarity">
    <text evidence="7">Belongs to the TRAP transporter large permease family.</text>
</comment>
<dbReference type="InterPro" id="IPR004681">
    <property type="entry name" value="TRAP_DctM"/>
</dbReference>
<dbReference type="PANTHER" id="PTHR33362">
    <property type="entry name" value="SIALIC ACID TRAP TRANSPORTER PERMEASE PROTEIN SIAT-RELATED"/>
    <property type="match status" value="1"/>
</dbReference>
<feature type="transmembrane region" description="Helical" evidence="7">
    <location>
        <begin position="101"/>
        <end position="122"/>
    </location>
</feature>
<feature type="transmembrane region" description="Helical" evidence="7">
    <location>
        <begin position="46"/>
        <end position="64"/>
    </location>
</feature>
<dbReference type="PANTHER" id="PTHR33362:SF3">
    <property type="entry name" value="SIALIC ACID TRAP TRANSPORTER PERMEASE PROTEIN SIAT"/>
    <property type="match status" value="1"/>
</dbReference>